<dbReference type="EMBL" id="CP063405">
    <property type="protein sequence ID" value="QSZ28731.1"/>
    <property type="molecule type" value="Genomic_DNA"/>
</dbReference>
<reference evidence="2" key="1">
    <citation type="submission" date="2020-10" db="EMBL/GenBank/DDBJ databases">
        <title>Genome Sequence of Monilinia vaccinii-corymbosi Sheds Light on Mummy Berry Disease Infection of Blueberry and Mating Type.</title>
        <authorList>
            <person name="Yow A.G."/>
            <person name="Zhang Y."/>
            <person name="Bansal K."/>
            <person name="Eacker S.M."/>
            <person name="Sullivan S."/>
            <person name="Liachko I."/>
            <person name="Cubeta M.A."/>
            <person name="Rollins J.A."/>
            <person name="Ashrafi H."/>
        </authorList>
    </citation>
    <scope>NUCLEOTIDE SEQUENCE</scope>
    <source>
        <strain evidence="2">RL-1</strain>
    </source>
</reference>
<feature type="region of interest" description="Disordered" evidence="1">
    <location>
        <begin position="1"/>
        <end position="232"/>
    </location>
</feature>
<evidence type="ECO:0000256" key="1">
    <source>
        <dbReference type="SAM" id="MobiDB-lite"/>
    </source>
</evidence>
<dbReference type="AlphaFoldDB" id="A0A8A3P1Q9"/>
<protein>
    <submittedName>
        <fullName evidence="2">Uncharacterized protein</fullName>
    </submittedName>
</protein>
<feature type="compositionally biased region" description="Acidic residues" evidence="1">
    <location>
        <begin position="208"/>
        <end position="218"/>
    </location>
</feature>
<proteinExistence type="predicted"/>
<dbReference type="Proteomes" id="UP000672032">
    <property type="component" value="Chromosome 1"/>
</dbReference>
<accession>A0A8A3P1Q9</accession>
<name>A0A8A3P1Q9_9HELO</name>
<feature type="compositionally biased region" description="Polar residues" evidence="1">
    <location>
        <begin position="24"/>
        <end position="45"/>
    </location>
</feature>
<feature type="compositionally biased region" description="Pro residues" evidence="1">
    <location>
        <begin position="131"/>
        <end position="142"/>
    </location>
</feature>
<feature type="compositionally biased region" description="Polar residues" evidence="1">
    <location>
        <begin position="157"/>
        <end position="177"/>
    </location>
</feature>
<feature type="compositionally biased region" description="Polar residues" evidence="1">
    <location>
        <begin position="1"/>
        <end position="13"/>
    </location>
</feature>
<organism evidence="2 3">
    <name type="scientific">Monilinia vaccinii-corymbosi</name>
    <dbReference type="NCBI Taxonomy" id="61207"/>
    <lineage>
        <taxon>Eukaryota</taxon>
        <taxon>Fungi</taxon>
        <taxon>Dikarya</taxon>
        <taxon>Ascomycota</taxon>
        <taxon>Pezizomycotina</taxon>
        <taxon>Leotiomycetes</taxon>
        <taxon>Helotiales</taxon>
        <taxon>Sclerotiniaceae</taxon>
        <taxon>Monilinia</taxon>
    </lineage>
</organism>
<gene>
    <name evidence="2" type="ORF">DSL72_003233</name>
</gene>
<sequence>MEEQNLTDFSSNRAEMGSARRRSSNGSETQSHQTSNEEITPSLLPSSRYEEYQEMPCGAIASAPSPQATYSAPSLSSYQTTYSESSIQPSYPTLFPPQQYPPTTQSGSAYHTYLQPYTTLSQEPANSSPYPNTPPLAVPTPPSSHHITHPPSPYTSRYNQQAQYNQTCNQLPQSLNTALPHAEEQGPWSPLSRMLPPRGSRKRRVSEAEAEAETETVTDDVLGVSGENLDWGYKDKMGQELDYLEAELGGQEERA</sequence>
<dbReference type="OrthoDB" id="3560689at2759"/>
<evidence type="ECO:0000313" key="2">
    <source>
        <dbReference type="EMBL" id="QSZ28731.1"/>
    </source>
</evidence>
<feature type="compositionally biased region" description="Polar residues" evidence="1">
    <location>
        <begin position="64"/>
        <end position="91"/>
    </location>
</feature>
<evidence type="ECO:0000313" key="3">
    <source>
        <dbReference type="Proteomes" id="UP000672032"/>
    </source>
</evidence>
<feature type="compositionally biased region" description="Polar residues" evidence="1">
    <location>
        <begin position="101"/>
        <end position="128"/>
    </location>
</feature>
<keyword evidence="3" id="KW-1185">Reference proteome</keyword>